<dbReference type="Gene3D" id="3.40.190.10">
    <property type="entry name" value="Periplasmic binding protein-like II"/>
    <property type="match status" value="1"/>
</dbReference>
<protein>
    <submittedName>
        <fullName evidence="2">Periplasmic molybdate-binding protein/domain</fullName>
    </submittedName>
</protein>
<evidence type="ECO:0000313" key="3">
    <source>
        <dbReference type="Proteomes" id="UP000061135"/>
    </source>
</evidence>
<proteinExistence type="predicted"/>
<dbReference type="PANTHER" id="PTHR38431:SF1">
    <property type="entry name" value="BLL2305 PROTEIN"/>
    <property type="match status" value="1"/>
</dbReference>
<dbReference type="HOGENOM" id="CLU_064037_0_0_4"/>
<dbReference type="OrthoDB" id="9805928at2"/>
<sequence length="341" mass="38136">MRIQIRPTLVFGNKNAKDPAVVDLVWLTALLKDIDHGKTLMSACKKMGLSYRNVWQKLNDVELALGFKLMDRVRGHGSQLSEYARYLIQFTEDFDQKTMRLGQSSLSHLEEGFAQFRVRAKKQWRFASSSDPIIQKAVLNIGGFELITAGSGEALERLQNYEVDIAGYHVSDPKSSLIISKQLQKEGMQIFPVMKRVQGLLVAKGNPLNIISPKDLLRPKVRFINRQKGSGTRLLLDTILAKEGIDAQGIRGYENEEFTHTAIATAILAKKADAGMGVKSIALENGLDFIQLKDEIFFLAMNKDLSLNTDFAKLIRKIRVLSSASPGYKSIGLKRQIAGWL</sequence>
<feature type="domain" description="PBP" evidence="1">
    <location>
        <begin position="145"/>
        <end position="316"/>
    </location>
</feature>
<dbReference type="AlphaFoldDB" id="A0A0E3ZK97"/>
<keyword evidence="3" id="KW-1185">Reference proteome</keyword>
<dbReference type="InterPro" id="IPR024370">
    <property type="entry name" value="PBP_domain"/>
</dbReference>
<name>A0A0E3ZK97_9BURK</name>
<reference evidence="2 3" key="1">
    <citation type="submission" date="2014-03" db="EMBL/GenBank/DDBJ databases">
        <title>Genome of Polynucleobacter strain MWH-MoK4.</title>
        <authorList>
            <person name="Hahn M.W."/>
        </authorList>
    </citation>
    <scope>NUCLEOTIDE SEQUENCE [LARGE SCALE GENOMIC DNA]</scope>
    <source>
        <strain evidence="2 3">MWH-MoK4</strain>
    </source>
</reference>
<dbReference type="Proteomes" id="UP000061135">
    <property type="component" value="Chromosome"/>
</dbReference>
<accession>A0A0E3ZK97</accession>
<organism evidence="2 3">
    <name type="scientific">Polynucleobacter duraquae</name>
    <dbReference type="NCBI Taxonomy" id="1835254"/>
    <lineage>
        <taxon>Bacteria</taxon>
        <taxon>Pseudomonadati</taxon>
        <taxon>Pseudomonadota</taxon>
        <taxon>Betaproteobacteria</taxon>
        <taxon>Burkholderiales</taxon>
        <taxon>Burkholderiaceae</taxon>
        <taxon>Polynucleobacter</taxon>
    </lineage>
</organism>
<dbReference type="Pfam" id="PF12727">
    <property type="entry name" value="PBP_like"/>
    <property type="match status" value="1"/>
</dbReference>
<evidence type="ECO:0000313" key="2">
    <source>
        <dbReference type="EMBL" id="AKD25580.1"/>
    </source>
</evidence>
<dbReference type="RefSeq" id="WP_046330334.1">
    <property type="nucleotide sequence ID" value="NZ_CP007501.1"/>
</dbReference>
<dbReference type="SUPFAM" id="SSF46785">
    <property type="entry name" value="Winged helix' DNA-binding domain"/>
    <property type="match status" value="1"/>
</dbReference>
<evidence type="ECO:0000259" key="1">
    <source>
        <dbReference type="Pfam" id="PF12727"/>
    </source>
</evidence>
<dbReference type="Gene3D" id="1.10.10.10">
    <property type="entry name" value="Winged helix-like DNA-binding domain superfamily/Winged helix DNA-binding domain"/>
    <property type="match status" value="1"/>
</dbReference>
<dbReference type="InterPro" id="IPR036390">
    <property type="entry name" value="WH_DNA-bd_sf"/>
</dbReference>
<dbReference type="PANTHER" id="PTHR38431">
    <property type="entry name" value="BLL2305 PROTEIN"/>
    <property type="match status" value="1"/>
</dbReference>
<dbReference type="STRING" id="1835254.CL55_00012470"/>
<dbReference type="InterPro" id="IPR036388">
    <property type="entry name" value="WH-like_DNA-bd_sf"/>
</dbReference>
<dbReference type="SUPFAM" id="SSF53850">
    <property type="entry name" value="Periplasmic binding protein-like II"/>
    <property type="match status" value="1"/>
</dbReference>
<dbReference type="KEGG" id="pdq:CL55_00012470"/>
<dbReference type="EMBL" id="CP007501">
    <property type="protein sequence ID" value="AKD25580.1"/>
    <property type="molecule type" value="Genomic_DNA"/>
</dbReference>
<dbReference type="PATRIC" id="fig|576611.7.peg.1268"/>
<gene>
    <name evidence="2" type="ORF">CL55_00012470</name>
</gene>